<dbReference type="AlphaFoldDB" id="A0A9X0CSQ8"/>
<evidence type="ECO:0000313" key="3">
    <source>
        <dbReference type="Proteomes" id="UP001163046"/>
    </source>
</evidence>
<keyword evidence="1" id="KW-0812">Transmembrane</keyword>
<evidence type="ECO:0000313" key="2">
    <source>
        <dbReference type="EMBL" id="KAJ7372104.1"/>
    </source>
</evidence>
<accession>A0A9X0CSQ8</accession>
<name>A0A9X0CSQ8_9CNID</name>
<dbReference type="EMBL" id="MU826838">
    <property type="protein sequence ID" value="KAJ7372104.1"/>
    <property type="molecule type" value="Genomic_DNA"/>
</dbReference>
<reference evidence="2" key="1">
    <citation type="submission" date="2023-01" db="EMBL/GenBank/DDBJ databases">
        <title>Genome assembly of the deep-sea coral Lophelia pertusa.</title>
        <authorList>
            <person name="Herrera S."/>
            <person name="Cordes E."/>
        </authorList>
    </citation>
    <scope>NUCLEOTIDE SEQUENCE</scope>
    <source>
        <strain evidence="2">USNM1676648</strain>
        <tissue evidence="2">Polyp</tissue>
    </source>
</reference>
<dbReference type="Proteomes" id="UP001163046">
    <property type="component" value="Unassembled WGS sequence"/>
</dbReference>
<sequence>MSLQACSRIVRSCGVASSRQFLVRQFPRRVGERSMYIKQENRPSTKDELGLFIFGLGALSTSIVWAMKEEAFTINMTAAERAQMKEREEGAAE</sequence>
<proteinExistence type="predicted"/>
<organism evidence="2 3">
    <name type="scientific">Desmophyllum pertusum</name>
    <dbReference type="NCBI Taxonomy" id="174260"/>
    <lineage>
        <taxon>Eukaryota</taxon>
        <taxon>Metazoa</taxon>
        <taxon>Cnidaria</taxon>
        <taxon>Anthozoa</taxon>
        <taxon>Hexacorallia</taxon>
        <taxon>Scleractinia</taxon>
        <taxon>Caryophylliina</taxon>
        <taxon>Caryophylliidae</taxon>
        <taxon>Desmophyllum</taxon>
    </lineage>
</organism>
<keyword evidence="1" id="KW-1133">Transmembrane helix</keyword>
<keyword evidence="1" id="KW-0472">Membrane</keyword>
<keyword evidence="3" id="KW-1185">Reference proteome</keyword>
<comment type="caution">
    <text evidence="2">The sequence shown here is derived from an EMBL/GenBank/DDBJ whole genome shotgun (WGS) entry which is preliminary data.</text>
</comment>
<feature type="transmembrane region" description="Helical" evidence="1">
    <location>
        <begin position="49"/>
        <end position="67"/>
    </location>
</feature>
<gene>
    <name evidence="2" type="ORF">OS493_020529</name>
</gene>
<protein>
    <submittedName>
        <fullName evidence="2">Uncharacterized protein</fullName>
    </submittedName>
</protein>
<evidence type="ECO:0000256" key="1">
    <source>
        <dbReference type="SAM" id="Phobius"/>
    </source>
</evidence>